<keyword evidence="5" id="KW-0378">Hydrolase</keyword>
<dbReference type="PANTHER" id="PTHR10963:SF55">
    <property type="entry name" value="GLYCOSIDE HYDROLASE FAMILY 16 PROTEIN"/>
    <property type="match status" value="1"/>
</dbReference>
<dbReference type="InterPro" id="IPR008979">
    <property type="entry name" value="Galactose-bd-like_sf"/>
</dbReference>
<sequence>MMTLNLMTHRPVTGLLRSKHSAAARAIYPLMTAVFITVFCHAGAVASDLTLPVVDALGVGPTWDGGVAAFDQEIDFASCIEDAGMGCPNVSWSVVESDDSPFLRFEYPGTGQLAGVYFKASIPQDFRVFQGGTLEIEARASEPDTGLTIKVDCEWPCSSGEIRLPEPLSDDWTTISISVDDLTLGGLDLQAVDTGLVFWPSDLGLVSIDIKRIVWRMTPASAALQRGTGGPLLLVNNLSGEENTSPIEYADMQLLWADEFDSNEVNLRDWNFDIGDNGWGNDEWQYYQPQNATLQNGHLVITAREQRVGASTYTSTRMKTEGEVEFTYARVDIRAALPEGQGIWPALWALGANFRQVGWPKTGELDIMEMIGGKGRENTVHGTMHWNRGGLSAPYSHTYQGGAYRLDSGQFSDGFHVFSMIRTAEGVTWLVDDQPFYTYRFSDAPDYEAFQKPFFLIFNIAVGGRWPGYPDDSTRFPQRLVVDYVRIFGAKASDEDSDGDGVEDPLDDLPLDPNDTVDTDRDGVGNAEDDDDDGDGYADLVDAYPLDATKWLVNQISEETDDASRSRFLITLAAVLFSKRNTQATP</sequence>
<feature type="compositionally biased region" description="Acidic residues" evidence="2">
    <location>
        <begin position="527"/>
        <end position="536"/>
    </location>
</feature>
<organism evidence="5 6">
    <name type="scientific">Candidatus Paraluminiphilus aquimaris</name>
    <dbReference type="NCBI Taxonomy" id="2518994"/>
    <lineage>
        <taxon>Bacteria</taxon>
        <taxon>Pseudomonadati</taxon>
        <taxon>Pseudomonadota</taxon>
        <taxon>Gammaproteobacteria</taxon>
        <taxon>Cellvibrionales</taxon>
        <taxon>Halieaceae</taxon>
        <taxon>Candidatus Paraluminiphilus</taxon>
    </lineage>
</organism>
<dbReference type="Gene3D" id="2.60.120.200">
    <property type="match status" value="1"/>
</dbReference>
<accession>A0ABY6Q3H3</accession>
<proteinExistence type="inferred from homology"/>
<dbReference type="PROSITE" id="PS51762">
    <property type="entry name" value="GH16_2"/>
    <property type="match status" value="1"/>
</dbReference>
<evidence type="ECO:0000256" key="3">
    <source>
        <dbReference type="SAM" id="Phobius"/>
    </source>
</evidence>
<dbReference type="InterPro" id="IPR000757">
    <property type="entry name" value="Beta-glucanase-like"/>
</dbReference>
<keyword evidence="3" id="KW-0812">Transmembrane</keyword>
<dbReference type="Gene3D" id="2.60.120.430">
    <property type="entry name" value="Galactose-binding lectin"/>
    <property type="match status" value="1"/>
</dbReference>
<evidence type="ECO:0000259" key="4">
    <source>
        <dbReference type="PROSITE" id="PS51762"/>
    </source>
</evidence>
<keyword evidence="6" id="KW-1185">Reference proteome</keyword>
<dbReference type="PANTHER" id="PTHR10963">
    <property type="entry name" value="GLYCOSYL HYDROLASE-RELATED"/>
    <property type="match status" value="1"/>
</dbReference>
<dbReference type="GO" id="GO:0016787">
    <property type="term" value="F:hydrolase activity"/>
    <property type="evidence" value="ECO:0007669"/>
    <property type="project" value="UniProtKB-KW"/>
</dbReference>
<dbReference type="SUPFAM" id="SSF103647">
    <property type="entry name" value="TSP type-3 repeat"/>
    <property type="match status" value="1"/>
</dbReference>
<feature type="compositionally biased region" description="Acidic residues" evidence="2">
    <location>
        <begin position="495"/>
        <end position="510"/>
    </location>
</feature>
<feature type="domain" description="GH16" evidence="4">
    <location>
        <begin position="254"/>
        <end position="493"/>
    </location>
</feature>
<dbReference type="SUPFAM" id="SSF49899">
    <property type="entry name" value="Concanavalin A-like lectins/glucanases"/>
    <property type="match status" value="1"/>
</dbReference>
<dbReference type="SUPFAM" id="SSF49785">
    <property type="entry name" value="Galactose-binding domain-like"/>
    <property type="match status" value="1"/>
</dbReference>
<evidence type="ECO:0000313" key="5">
    <source>
        <dbReference type="EMBL" id="UZP73448.1"/>
    </source>
</evidence>
<keyword evidence="3" id="KW-0472">Membrane</keyword>
<gene>
    <name evidence="5" type="ORF">E0F26_01285</name>
</gene>
<dbReference type="Pfam" id="PF18559">
    <property type="entry name" value="Exop_C"/>
    <property type="match status" value="1"/>
</dbReference>
<dbReference type="CDD" id="cd08023">
    <property type="entry name" value="GH16_laminarinase_like"/>
    <property type="match status" value="1"/>
</dbReference>
<dbReference type="InterPro" id="IPR041443">
    <property type="entry name" value="Exop_C"/>
</dbReference>
<dbReference type="InterPro" id="IPR013320">
    <property type="entry name" value="ConA-like_dom_sf"/>
</dbReference>
<dbReference type="Pfam" id="PF00722">
    <property type="entry name" value="Glyco_hydro_16"/>
    <property type="match status" value="1"/>
</dbReference>
<protein>
    <submittedName>
        <fullName evidence="5">Glycoside hydrolase family 16 protein</fullName>
    </submittedName>
</protein>
<name>A0ABY6Q3H3_9GAMM</name>
<evidence type="ECO:0000256" key="2">
    <source>
        <dbReference type="SAM" id="MobiDB-lite"/>
    </source>
</evidence>
<evidence type="ECO:0000313" key="6">
    <source>
        <dbReference type="Proteomes" id="UP001317963"/>
    </source>
</evidence>
<feature type="transmembrane region" description="Helical" evidence="3">
    <location>
        <begin position="26"/>
        <end position="46"/>
    </location>
</feature>
<evidence type="ECO:0000256" key="1">
    <source>
        <dbReference type="ARBA" id="ARBA00006865"/>
    </source>
</evidence>
<feature type="region of interest" description="Disordered" evidence="2">
    <location>
        <begin position="493"/>
        <end position="538"/>
    </location>
</feature>
<keyword evidence="3" id="KW-1133">Transmembrane helix</keyword>
<comment type="similarity">
    <text evidence="1">Belongs to the glycosyl hydrolase 16 family.</text>
</comment>
<dbReference type="EMBL" id="CP036501">
    <property type="protein sequence ID" value="UZP73448.1"/>
    <property type="molecule type" value="Genomic_DNA"/>
</dbReference>
<dbReference type="Proteomes" id="UP001317963">
    <property type="component" value="Chromosome"/>
</dbReference>
<dbReference type="InterPro" id="IPR050546">
    <property type="entry name" value="Glycosyl_Hydrlase_16"/>
</dbReference>
<dbReference type="InterPro" id="IPR028974">
    <property type="entry name" value="TSP_type-3_rpt"/>
</dbReference>
<reference evidence="5 6" key="1">
    <citation type="submission" date="2019-02" db="EMBL/GenBank/DDBJ databases">
        <title>Halieaceae_genomes.</title>
        <authorList>
            <person name="Li S.-H."/>
        </authorList>
    </citation>
    <scope>NUCLEOTIDE SEQUENCE [LARGE SCALE GENOMIC DNA]</scope>
    <source>
        <strain evidence="5 6">JH123</strain>
    </source>
</reference>